<evidence type="ECO:0008006" key="7">
    <source>
        <dbReference type="Google" id="ProtNLM"/>
    </source>
</evidence>
<sequence>MSSYLPSRSSANYRRTIARATNVQPIAPGARLQDPGLAPAPNVRPLFQFLAFGLILILGSLQFLLPVTHFRNPSDPFRNWVPFKTSSSPLTKIEASRNGDSGGDNGMVHVVSWMDCLDLRLLAVLANSTLSSSRYPDLVHFHFFIPGGNEDKVSFYKLKVLFPHSNLQIHGQDEVKELHATAVRGVQYNETSLEEIVPFLIPIVHHFLNKFIFVSANVIMKGKVEDLIGVDLTNYAVAAAEDCNEKLSTYVNSDVLDAIQRSASKPWVPERPYVKDSCIPDLRVLLFDANKLEKDYMEAILWWSKVLNLRESTSPKGLAVSLALYNRHLRLSSSWLVKHSTSTDVNNSMVVLYDGPSVCYESGSGTIEGNAWTQFLPSISNQILGS</sequence>
<dbReference type="Gramene" id="Manes.16G054300.1.v8.1">
    <property type="protein sequence ID" value="Manes.16G054300.1.v8.1.CDS"/>
    <property type="gene ID" value="Manes.16G054300.v8.1"/>
</dbReference>
<dbReference type="AlphaFoldDB" id="A0A2C9U965"/>
<dbReference type="InterPro" id="IPR050748">
    <property type="entry name" value="Glycosyltrans_8_dom-fam"/>
</dbReference>
<evidence type="ECO:0000256" key="3">
    <source>
        <dbReference type="ARBA" id="ARBA00022679"/>
    </source>
</evidence>
<keyword evidence="4" id="KW-0812">Transmembrane</keyword>
<feature type="transmembrane region" description="Helical" evidence="4">
    <location>
        <begin position="46"/>
        <end position="65"/>
    </location>
</feature>
<evidence type="ECO:0000256" key="1">
    <source>
        <dbReference type="ARBA" id="ARBA00004877"/>
    </source>
</evidence>
<proteinExistence type="predicted"/>
<comment type="caution">
    <text evidence="5">The sequence shown here is derived from an EMBL/GenBank/DDBJ whole genome shotgun (WGS) entry which is preliminary data.</text>
</comment>
<evidence type="ECO:0000256" key="2">
    <source>
        <dbReference type="ARBA" id="ARBA00022676"/>
    </source>
</evidence>
<evidence type="ECO:0000313" key="5">
    <source>
        <dbReference type="EMBL" id="OAY26524.1"/>
    </source>
</evidence>
<comment type="pathway">
    <text evidence="1">Glycan metabolism; pectin biosynthesis.</text>
</comment>
<keyword evidence="2" id="KW-0328">Glycosyltransferase</keyword>
<dbReference type="InterPro" id="IPR029044">
    <property type="entry name" value="Nucleotide-diphossugar_trans"/>
</dbReference>
<dbReference type="EMBL" id="CM004402">
    <property type="protein sequence ID" value="OAY26524.1"/>
    <property type="molecule type" value="Genomic_DNA"/>
</dbReference>
<dbReference type="Gene3D" id="3.90.550.10">
    <property type="entry name" value="Spore Coat Polysaccharide Biosynthesis Protein SpsA, Chain A"/>
    <property type="match status" value="1"/>
</dbReference>
<protein>
    <recommendedName>
        <fullName evidence="7">Hexosyltransferase</fullName>
    </recommendedName>
</protein>
<keyword evidence="6" id="KW-1185">Reference proteome</keyword>
<dbReference type="STRING" id="3983.A0A2C9U965"/>
<dbReference type="GO" id="GO:0016757">
    <property type="term" value="F:glycosyltransferase activity"/>
    <property type="evidence" value="ECO:0007669"/>
    <property type="project" value="UniProtKB-KW"/>
</dbReference>
<gene>
    <name evidence="5" type="ORF">MANES_16G054300v8</name>
</gene>
<dbReference type="Proteomes" id="UP000091857">
    <property type="component" value="Chromosome 16"/>
</dbReference>
<dbReference type="OrthoDB" id="827191at2759"/>
<dbReference type="PANTHER" id="PTHR13778">
    <property type="entry name" value="GLYCOSYLTRANSFERASE 8 DOMAIN-CONTAINING PROTEIN"/>
    <property type="match status" value="1"/>
</dbReference>
<dbReference type="SUPFAM" id="SSF53448">
    <property type="entry name" value="Nucleotide-diphospho-sugar transferases"/>
    <property type="match status" value="1"/>
</dbReference>
<reference evidence="6" key="1">
    <citation type="journal article" date="2016" name="Nat. Biotechnol.">
        <title>Sequencing wild and cultivated cassava and related species reveals extensive interspecific hybridization and genetic diversity.</title>
        <authorList>
            <person name="Bredeson J.V."/>
            <person name="Lyons J.B."/>
            <person name="Prochnik S.E."/>
            <person name="Wu G.A."/>
            <person name="Ha C.M."/>
            <person name="Edsinger-Gonzales E."/>
            <person name="Grimwood J."/>
            <person name="Schmutz J."/>
            <person name="Rabbi I.Y."/>
            <person name="Egesi C."/>
            <person name="Nauluvula P."/>
            <person name="Lebot V."/>
            <person name="Ndunguru J."/>
            <person name="Mkamilo G."/>
            <person name="Bart R.S."/>
            <person name="Setter T.L."/>
            <person name="Gleadow R.M."/>
            <person name="Kulakow P."/>
            <person name="Ferguson M.E."/>
            <person name="Rounsley S."/>
            <person name="Rokhsar D.S."/>
        </authorList>
    </citation>
    <scope>NUCLEOTIDE SEQUENCE [LARGE SCALE GENOMIC DNA]</scope>
    <source>
        <strain evidence="6">cv. AM560-2</strain>
    </source>
</reference>
<evidence type="ECO:0000313" key="6">
    <source>
        <dbReference type="Proteomes" id="UP000091857"/>
    </source>
</evidence>
<dbReference type="OMA" id="RNWIPFD"/>
<accession>A0A2C9U965</accession>
<keyword evidence="3" id="KW-0808">Transferase</keyword>
<organism evidence="5 6">
    <name type="scientific">Manihot esculenta</name>
    <name type="common">Cassava</name>
    <name type="synonym">Jatropha manihot</name>
    <dbReference type="NCBI Taxonomy" id="3983"/>
    <lineage>
        <taxon>Eukaryota</taxon>
        <taxon>Viridiplantae</taxon>
        <taxon>Streptophyta</taxon>
        <taxon>Embryophyta</taxon>
        <taxon>Tracheophyta</taxon>
        <taxon>Spermatophyta</taxon>
        <taxon>Magnoliopsida</taxon>
        <taxon>eudicotyledons</taxon>
        <taxon>Gunneridae</taxon>
        <taxon>Pentapetalae</taxon>
        <taxon>rosids</taxon>
        <taxon>fabids</taxon>
        <taxon>Malpighiales</taxon>
        <taxon>Euphorbiaceae</taxon>
        <taxon>Crotonoideae</taxon>
        <taxon>Manihoteae</taxon>
        <taxon>Manihot</taxon>
    </lineage>
</organism>
<keyword evidence="4" id="KW-1133">Transmembrane helix</keyword>
<dbReference type="GO" id="GO:0005794">
    <property type="term" value="C:Golgi apparatus"/>
    <property type="evidence" value="ECO:0000318"/>
    <property type="project" value="GO_Central"/>
</dbReference>
<dbReference type="PANTHER" id="PTHR13778:SF47">
    <property type="entry name" value="LIPOPOLYSACCHARIDE 1,3-GALACTOSYLTRANSFERASE"/>
    <property type="match status" value="1"/>
</dbReference>
<keyword evidence="4" id="KW-0472">Membrane</keyword>
<name>A0A2C9U965_MANES</name>
<evidence type="ECO:0000256" key="4">
    <source>
        <dbReference type="SAM" id="Phobius"/>
    </source>
</evidence>